<proteinExistence type="inferred from homology"/>
<dbReference type="EC" id="3.1.2.20" evidence="4"/>
<dbReference type="PANTHER" id="PTHR11049:SF5">
    <property type="entry name" value="ACYL-COA THIOESTER HYDROLASE YCIA"/>
    <property type="match status" value="1"/>
</dbReference>
<protein>
    <submittedName>
        <fullName evidence="4">Acyl-CoA hydrolase</fullName>
        <ecNumber evidence="4">3.1.2.20</ecNumber>
    </submittedName>
</protein>
<name>A0A1H5UKX3_9RHOO</name>
<dbReference type="PROSITE" id="PS51770">
    <property type="entry name" value="HOTDOG_ACOT"/>
    <property type="match status" value="1"/>
</dbReference>
<dbReference type="GO" id="GO:0006637">
    <property type="term" value="P:acyl-CoA metabolic process"/>
    <property type="evidence" value="ECO:0007669"/>
    <property type="project" value="TreeGrafter"/>
</dbReference>
<dbReference type="Gene3D" id="3.10.129.10">
    <property type="entry name" value="Hotdog Thioesterase"/>
    <property type="match status" value="1"/>
</dbReference>
<gene>
    <name evidence="4" type="ORF">Tchl_0709</name>
</gene>
<dbReference type="GO" id="GO:0009062">
    <property type="term" value="P:fatty acid catabolic process"/>
    <property type="evidence" value="ECO:0007669"/>
    <property type="project" value="TreeGrafter"/>
</dbReference>
<dbReference type="InterPro" id="IPR029069">
    <property type="entry name" value="HotDog_dom_sf"/>
</dbReference>
<dbReference type="InterPro" id="IPR006683">
    <property type="entry name" value="Thioestr_dom"/>
</dbReference>
<organism evidence="4 5">
    <name type="scientific">Thauera chlorobenzoica</name>
    <dbReference type="NCBI Taxonomy" id="96773"/>
    <lineage>
        <taxon>Bacteria</taxon>
        <taxon>Pseudomonadati</taxon>
        <taxon>Pseudomonadota</taxon>
        <taxon>Betaproteobacteria</taxon>
        <taxon>Rhodocyclales</taxon>
        <taxon>Zoogloeaceae</taxon>
        <taxon>Thauera</taxon>
    </lineage>
</organism>
<dbReference type="SUPFAM" id="SSF54637">
    <property type="entry name" value="Thioesterase/thiol ester dehydrase-isomerase"/>
    <property type="match status" value="1"/>
</dbReference>
<dbReference type="RefSeq" id="WP_083945143.1">
    <property type="nucleotide sequence ID" value="NZ_CP018839.1"/>
</dbReference>
<dbReference type="InterPro" id="IPR040170">
    <property type="entry name" value="Cytosol_ACT"/>
</dbReference>
<keyword evidence="2 4" id="KW-0378">Hydrolase</keyword>
<dbReference type="InterPro" id="IPR033120">
    <property type="entry name" value="HOTDOG_ACOT"/>
</dbReference>
<evidence type="ECO:0000256" key="1">
    <source>
        <dbReference type="ARBA" id="ARBA00010458"/>
    </source>
</evidence>
<dbReference type="OrthoDB" id="9801856at2"/>
<evidence type="ECO:0000256" key="3">
    <source>
        <dbReference type="SAM" id="MobiDB-lite"/>
    </source>
</evidence>
<dbReference type="GO" id="GO:0005829">
    <property type="term" value="C:cytosol"/>
    <property type="evidence" value="ECO:0007669"/>
    <property type="project" value="TreeGrafter"/>
</dbReference>
<dbReference type="GO" id="GO:0052816">
    <property type="term" value="F:long-chain fatty acyl-CoA hydrolase activity"/>
    <property type="evidence" value="ECO:0007669"/>
    <property type="project" value="TreeGrafter"/>
</dbReference>
<comment type="similarity">
    <text evidence="1">Belongs to the acyl coenzyme A hydrolase family.</text>
</comment>
<dbReference type="AlphaFoldDB" id="A0A1H5UKX3"/>
<feature type="region of interest" description="Disordered" evidence="3">
    <location>
        <begin position="131"/>
        <end position="156"/>
    </location>
</feature>
<evidence type="ECO:0000313" key="4">
    <source>
        <dbReference type="EMBL" id="APR03573.1"/>
    </source>
</evidence>
<evidence type="ECO:0000256" key="2">
    <source>
        <dbReference type="ARBA" id="ARBA00022801"/>
    </source>
</evidence>
<dbReference type="EMBL" id="CP018839">
    <property type="protein sequence ID" value="APR03573.1"/>
    <property type="molecule type" value="Genomic_DNA"/>
</dbReference>
<dbReference type="Pfam" id="PF03061">
    <property type="entry name" value="4HBT"/>
    <property type="match status" value="1"/>
</dbReference>
<dbReference type="CDD" id="cd03442">
    <property type="entry name" value="BFIT_BACH"/>
    <property type="match status" value="1"/>
</dbReference>
<dbReference type="STRING" id="96773.Tchl_0709"/>
<evidence type="ECO:0000313" key="5">
    <source>
        <dbReference type="Proteomes" id="UP000185739"/>
    </source>
</evidence>
<accession>A0A1H5UKX3</accession>
<dbReference type="PANTHER" id="PTHR11049">
    <property type="entry name" value="ACYL COENZYME A THIOESTER HYDROLASE"/>
    <property type="match status" value="1"/>
</dbReference>
<reference evidence="4 5" key="1">
    <citation type="submission" date="2016-12" db="EMBL/GenBank/DDBJ databases">
        <title>Complete genome sequence of Thauera chlorobenzoica, a Betaproteobacterium degrading haloaromatics anaerobically to CO2 and halides.</title>
        <authorList>
            <person name="Goris T."/>
            <person name="Mergelsberg M."/>
            <person name="Boll M."/>
        </authorList>
    </citation>
    <scope>NUCLEOTIDE SEQUENCE [LARGE SCALE GENOMIC DNA]</scope>
    <source>
        <strain evidence="4 5">3CB1</strain>
    </source>
</reference>
<dbReference type="KEGG" id="tcl:Tchl_0709"/>
<keyword evidence="5" id="KW-1185">Reference proteome</keyword>
<sequence>MNDSPDPRTCLPAHRQPELRVMPMPADLNPEGNVFGGWIMSMVDIAGAIPAHRRARSRVATVAVNSFAFRQPVSVGDLVSFYAEVVATGRSSVTVDVEVYAERDLENPVVVKVTEARLTYVALDEHGRKQLIPPAAPAAPGPAAGGPDRPAPPTHS</sequence>
<dbReference type="Proteomes" id="UP000185739">
    <property type="component" value="Chromosome"/>
</dbReference>